<sequence length="460" mass="52405">MRAAGNDQTVFRLYPVSHGSQLKSHDSELWLKWGFDPGFANRRTPRRALALGPRRGSMMFRRDHAFLQFPAELDTSVEYTSRRDALIHRRVLEATVIDRDILRDAGLWEAIESFLHRTWTHEEASFTCRGWDRIMATDEDVVYTELLLEFISTVHFAPRAGDPRSRMVRFRLGGVHRECNLREFGRRTGIYTPADLQHRFFTRFFGSCIQGEPERPPPNMEVWAQLSNVRYEARASRESHLRDPLHRLMHRIVSTSIMYREGGEKVSGDDMTFLWVLLDPSRFLHLPFALAIAFSTHATGASSSSPLARGYFITRLARSYGILTAPVAASLTALPPSRTPARTLERMLLIEQQRPGQYIRAPIEPPQTPQPAYAQPGRRRRRPEPPAPAPQPQQDDSSALSRLEARVTQIEGQLTRVLDQLEWIGEVLIQTASAQGQRPRPFPARSHDHEAGPSRPPGSD</sequence>
<proteinExistence type="predicted"/>
<reference evidence="1 2" key="2">
    <citation type="journal article" date="2022" name="Mol. Ecol. Resour.">
        <title>The genomes of chicory, endive, great burdock and yacon provide insights into Asteraceae paleo-polyploidization history and plant inulin production.</title>
        <authorList>
            <person name="Fan W."/>
            <person name="Wang S."/>
            <person name="Wang H."/>
            <person name="Wang A."/>
            <person name="Jiang F."/>
            <person name="Liu H."/>
            <person name="Zhao H."/>
            <person name="Xu D."/>
            <person name="Zhang Y."/>
        </authorList>
    </citation>
    <scope>NUCLEOTIDE SEQUENCE [LARGE SCALE GENOMIC DNA]</scope>
    <source>
        <strain evidence="2">cv. Punajuju</strain>
        <tissue evidence="1">Leaves</tissue>
    </source>
</reference>
<protein>
    <submittedName>
        <fullName evidence="1">Uncharacterized protein</fullName>
    </submittedName>
</protein>
<comment type="caution">
    <text evidence="1">The sequence shown here is derived from an EMBL/GenBank/DDBJ whole genome shotgun (WGS) entry which is preliminary data.</text>
</comment>
<organism evidence="1 2">
    <name type="scientific">Cichorium intybus</name>
    <name type="common">Chicory</name>
    <dbReference type="NCBI Taxonomy" id="13427"/>
    <lineage>
        <taxon>Eukaryota</taxon>
        <taxon>Viridiplantae</taxon>
        <taxon>Streptophyta</taxon>
        <taxon>Embryophyta</taxon>
        <taxon>Tracheophyta</taxon>
        <taxon>Spermatophyta</taxon>
        <taxon>Magnoliopsida</taxon>
        <taxon>eudicotyledons</taxon>
        <taxon>Gunneridae</taxon>
        <taxon>Pentapetalae</taxon>
        <taxon>asterids</taxon>
        <taxon>campanulids</taxon>
        <taxon>Asterales</taxon>
        <taxon>Asteraceae</taxon>
        <taxon>Cichorioideae</taxon>
        <taxon>Cichorieae</taxon>
        <taxon>Cichoriinae</taxon>
        <taxon>Cichorium</taxon>
    </lineage>
</organism>
<reference evidence="2" key="1">
    <citation type="journal article" date="2022" name="Mol. Ecol. Resour.">
        <title>The genomes of chicory, endive, great burdock and yacon provide insights into Asteraceae palaeo-polyploidization history and plant inulin production.</title>
        <authorList>
            <person name="Fan W."/>
            <person name="Wang S."/>
            <person name="Wang H."/>
            <person name="Wang A."/>
            <person name="Jiang F."/>
            <person name="Liu H."/>
            <person name="Zhao H."/>
            <person name="Xu D."/>
            <person name="Zhang Y."/>
        </authorList>
    </citation>
    <scope>NUCLEOTIDE SEQUENCE [LARGE SCALE GENOMIC DNA]</scope>
    <source>
        <strain evidence="2">cv. Punajuju</strain>
    </source>
</reference>
<accession>A0ACB9H5X5</accession>
<dbReference type="Proteomes" id="UP001055811">
    <property type="component" value="Linkage Group LG01"/>
</dbReference>
<evidence type="ECO:0000313" key="1">
    <source>
        <dbReference type="EMBL" id="KAI3790711.1"/>
    </source>
</evidence>
<evidence type="ECO:0000313" key="2">
    <source>
        <dbReference type="Proteomes" id="UP001055811"/>
    </source>
</evidence>
<name>A0ACB9H5X5_CICIN</name>
<dbReference type="EMBL" id="CM042009">
    <property type="protein sequence ID" value="KAI3790711.1"/>
    <property type="molecule type" value="Genomic_DNA"/>
</dbReference>
<keyword evidence="2" id="KW-1185">Reference proteome</keyword>
<gene>
    <name evidence="1" type="ORF">L2E82_03955</name>
</gene>